<organism evidence="1 2">
    <name type="scientific">Schleiferilactobacillus harbinensis</name>
    <dbReference type="NCBI Taxonomy" id="304207"/>
    <lineage>
        <taxon>Bacteria</taxon>
        <taxon>Bacillati</taxon>
        <taxon>Bacillota</taxon>
        <taxon>Bacilli</taxon>
        <taxon>Lactobacillales</taxon>
        <taxon>Lactobacillaceae</taxon>
        <taxon>Schleiferilactobacillus</taxon>
    </lineage>
</organism>
<gene>
    <name evidence="1" type="ORF">PS435_09680</name>
</gene>
<dbReference type="InterPro" id="IPR009414">
    <property type="entry name" value="DUF1064"/>
</dbReference>
<accession>A0ABU7T0N1</accession>
<evidence type="ECO:0000313" key="2">
    <source>
        <dbReference type="Proteomes" id="UP001330016"/>
    </source>
</evidence>
<reference evidence="1 2" key="1">
    <citation type="submission" date="2023-02" db="EMBL/GenBank/DDBJ databases">
        <title>The predominant lactic acid bacteria and yeasts involved in the spontaneous fermentation of millet during the production of the traditional porridge Hausa koko in Ghana.</title>
        <authorList>
            <person name="Atter A."/>
            <person name="Diaz M."/>
        </authorList>
    </citation>
    <scope>NUCLEOTIDE SEQUENCE [LARGE SCALE GENOMIC DNA]</scope>
    <source>
        <strain evidence="1 2">FI11640</strain>
    </source>
</reference>
<evidence type="ECO:0000313" key="1">
    <source>
        <dbReference type="EMBL" id="MEE6716128.1"/>
    </source>
</evidence>
<proteinExistence type="predicted"/>
<dbReference type="Proteomes" id="UP001330016">
    <property type="component" value="Unassembled WGS sequence"/>
</dbReference>
<sequence>MNPYRPHIPFRRTRSKYHAQPVIIDNHKFDSKAEGAYYILLKGQGVDFKMQEKFEILTAFKFDGKRYAARSYTPDFCIYENGNLIKAIDVKGGKATLTTDARLRMVMWVNRYQIPLYVARYDYRTGLFEETRA</sequence>
<dbReference type="RefSeq" id="WP_331243922.1">
    <property type="nucleotide sequence ID" value="NZ_JAQSGJ010000027.1"/>
</dbReference>
<comment type="caution">
    <text evidence="1">The sequence shown here is derived from an EMBL/GenBank/DDBJ whole genome shotgun (WGS) entry which is preliminary data.</text>
</comment>
<protein>
    <submittedName>
        <fullName evidence="1">DUF1064 domain-containing protein</fullName>
    </submittedName>
</protein>
<dbReference type="EMBL" id="JAQSGK010000027">
    <property type="protein sequence ID" value="MEE6716128.1"/>
    <property type="molecule type" value="Genomic_DNA"/>
</dbReference>
<keyword evidence="2" id="KW-1185">Reference proteome</keyword>
<dbReference type="Pfam" id="PF06356">
    <property type="entry name" value="DUF1064"/>
    <property type="match status" value="1"/>
</dbReference>
<name>A0ABU7T0N1_9LACO</name>